<feature type="non-terminal residue" evidence="1">
    <location>
        <position position="124"/>
    </location>
</feature>
<accession>A0ABR9N183</accession>
<comment type="caution">
    <text evidence="1">The sequence shown here is derived from an EMBL/GenBank/DDBJ whole genome shotgun (WGS) entry which is preliminary data.</text>
</comment>
<sequence length="124" mass="12780">MLSSTRSGGRRVAVTAGIATLALGLAACGGGNEGGEADETAGSDEPITLTVATFNNFGYTDELLAKYTEENPHVTVEQTVAAEAADARTNLTTKLAAGGEGLADIEAIEVDWISELAQYPDLFT</sequence>
<dbReference type="EMBL" id="JADAQT010000090">
    <property type="protein sequence ID" value="MBE1876909.1"/>
    <property type="molecule type" value="Genomic_DNA"/>
</dbReference>
<evidence type="ECO:0000313" key="2">
    <source>
        <dbReference type="Proteomes" id="UP000625527"/>
    </source>
</evidence>
<gene>
    <name evidence="1" type="ORF">IHE71_14520</name>
</gene>
<proteinExistence type="predicted"/>
<dbReference type="Gene3D" id="3.40.190.10">
    <property type="entry name" value="Periplasmic binding protein-like II"/>
    <property type="match status" value="1"/>
</dbReference>
<protein>
    <submittedName>
        <fullName evidence="1">Carbohydrate ABC transporter substrate-binding protein</fullName>
    </submittedName>
</protein>
<dbReference type="PROSITE" id="PS51257">
    <property type="entry name" value="PROKAR_LIPOPROTEIN"/>
    <property type="match status" value="1"/>
</dbReference>
<dbReference type="SUPFAM" id="SSF53850">
    <property type="entry name" value="Periplasmic binding protein-like II"/>
    <property type="match status" value="1"/>
</dbReference>
<organism evidence="1 2">
    <name type="scientific">Myceligenerans pegani</name>
    <dbReference type="NCBI Taxonomy" id="2776917"/>
    <lineage>
        <taxon>Bacteria</taxon>
        <taxon>Bacillati</taxon>
        <taxon>Actinomycetota</taxon>
        <taxon>Actinomycetes</taxon>
        <taxon>Micrococcales</taxon>
        <taxon>Promicromonosporaceae</taxon>
        <taxon>Myceligenerans</taxon>
    </lineage>
</organism>
<evidence type="ECO:0000313" key="1">
    <source>
        <dbReference type="EMBL" id="MBE1876909.1"/>
    </source>
</evidence>
<keyword evidence="2" id="KW-1185">Reference proteome</keyword>
<reference evidence="1 2" key="1">
    <citation type="submission" date="2020-10" db="EMBL/GenBank/DDBJ databases">
        <title>Myceligenerans pegani sp. nov., an endophytic actinomycete isolated from Peganum harmala L. in Xinjiang, China.</title>
        <authorList>
            <person name="Xin L."/>
        </authorList>
    </citation>
    <scope>NUCLEOTIDE SEQUENCE [LARGE SCALE GENOMIC DNA]</scope>
    <source>
        <strain evidence="1 2">TRM65318</strain>
    </source>
</reference>
<dbReference type="Proteomes" id="UP000625527">
    <property type="component" value="Unassembled WGS sequence"/>
</dbReference>
<name>A0ABR9N183_9MICO</name>